<dbReference type="Proteomes" id="UP000184488">
    <property type="component" value="Unassembled WGS sequence"/>
</dbReference>
<evidence type="ECO:0000313" key="2">
    <source>
        <dbReference type="EMBL" id="SHJ18129.1"/>
    </source>
</evidence>
<proteinExistence type="predicted"/>
<dbReference type="AlphaFoldDB" id="A0A1M6H7K3"/>
<keyword evidence="3" id="KW-1185">Reference proteome</keyword>
<sequence>MNYIKHLTAYFDRVVDDHSLNPTHISLYIALFQFWNLNRFQNPISITRDEVMRISKICSKATYHKCMRELHDKGYVIYEPSYNPFKGSMLQMVNLSHELKPIKRSDKTNSKSKQVIEQEVNKQQTSSETATEQALVSSINNINSTNNTNILNLAKSKNDLKKDEFKNQSGDINCHPEHACTEPSRSVEGPKKKLREKKGETTENTIPPQWQSVVQFFSECNVSEIEAQKYYNHFQSNGWLVSGKSKMKNWKAAARNWMLNSQKFNSKTNRHPELVEGPKPNHLHTVIQKNYAEPL</sequence>
<feature type="region of interest" description="Disordered" evidence="1">
    <location>
        <begin position="101"/>
        <end position="129"/>
    </location>
</feature>
<organism evidence="2 3">
    <name type="scientific">Flavobacterium terrae</name>
    <dbReference type="NCBI Taxonomy" id="415425"/>
    <lineage>
        <taxon>Bacteria</taxon>
        <taxon>Pseudomonadati</taxon>
        <taxon>Bacteroidota</taxon>
        <taxon>Flavobacteriia</taxon>
        <taxon>Flavobacteriales</taxon>
        <taxon>Flavobacteriaceae</taxon>
        <taxon>Flavobacterium</taxon>
    </lineage>
</organism>
<gene>
    <name evidence="2" type="ORF">SAMN05444363_2905</name>
</gene>
<protein>
    <submittedName>
        <fullName evidence="2">Uncharacterized protein</fullName>
    </submittedName>
</protein>
<name>A0A1M6H7K3_9FLAO</name>
<dbReference type="OrthoDB" id="1442826at2"/>
<dbReference type="STRING" id="415425.SAMN05444363_2905"/>
<evidence type="ECO:0000256" key="1">
    <source>
        <dbReference type="SAM" id="MobiDB-lite"/>
    </source>
</evidence>
<evidence type="ECO:0000313" key="3">
    <source>
        <dbReference type="Proteomes" id="UP000184488"/>
    </source>
</evidence>
<accession>A0A1M6H7K3</accession>
<feature type="compositionally biased region" description="Basic and acidic residues" evidence="1">
    <location>
        <begin position="101"/>
        <end position="120"/>
    </location>
</feature>
<feature type="region of interest" description="Disordered" evidence="1">
    <location>
        <begin position="170"/>
        <end position="204"/>
    </location>
</feature>
<dbReference type="EMBL" id="FQZI01000007">
    <property type="protein sequence ID" value="SHJ18129.1"/>
    <property type="molecule type" value="Genomic_DNA"/>
</dbReference>
<reference evidence="3" key="1">
    <citation type="submission" date="2016-11" db="EMBL/GenBank/DDBJ databases">
        <authorList>
            <person name="Varghese N."/>
            <person name="Submissions S."/>
        </authorList>
    </citation>
    <scope>NUCLEOTIDE SEQUENCE [LARGE SCALE GENOMIC DNA]</scope>
    <source>
        <strain evidence="3">DSM 18829</strain>
    </source>
</reference>